<evidence type="ECO:0000259" key="3">
    <source>
        <dbReference type="PROSITE" id="PS51387"/>
    </source>
</evidence>
<dbReference type="Pfam" id="PF00941">
    <property type="entry name" value="FAD_binding_5"/>
    <property type="match status" value="1"/>
</dbReference>
<keyword evidence="5" id="KW-1185">Reference proteome</keyword>
<dbReference type="SUPFAM" id="SSF56176">
    <property type="entry name" value="FAD-binding/transporter-associated domain-like"/>
    <property type="match status" value="1"/>
</dbReference>
<dbReference type="InterPro" id="IPR002346">
    <property type="entry name" value="Mopterin_DH_FAD-bd"/>
</dbReference>
<reference evidence="4 5" key="1">
    <citation type="submission" date="2019-03" db="EMBL/GenBank/DDBJ databases">
        <title>Roseomonas sp. a novel Roseomonas species isolated from Sea whip Gorgonian.</title>
        <authorList>
            <person name="Li F."/>
            <person name="Pan X."/>
            <person name="Huang S."/>
            <person name="Li Z."/>
            <person name="Meng B."/>
        </authorList>
    </citation>
    <scope>NUCLEOTIDE SEQUENCE [LARGE SCALE GENOMIC DNA]</scope>
    <source>
        <strain evidence="4 5">M0104</strain>
    </source>
</reference>
<dbReference type="PROSITE" id="PS51387">
    <property type="entry name" value="FAD_PCMH"/>
    <property type="match status" value="1"/>
</dbReference>
<dbReference type="OrthoDB" id="9814706at2"/>
<dbReference type="InterPro" id="IPR016169">
    <property type="entry name" value="FAD-bd_PCMH_sub2"/>
</dbReference>
<keyword evidence="1" id="KW-0285">Flavoprotein</keyword>
<protein>
    <submittedName>
        <fullName evidence="4">Xanthine dehydrogenase family protein subunit M</fullName>
    </submittedName>
</protein>
<evidence type="ECO:0000313" key="4">
    <source>
        <dbReference type="EMBL" id="MXP63086.1"/>
    </source>
</evidence>
<dbReference type="InterPro" id="IPR036318">
    <property type="entry name" value="FAD-bd_PCMH-like_sf"/>
</dbReference>
<dbReference type="InterPro" id="IPR036683">
    <property type="entry name" value="CO_DH_flav_C_dom_sf"/>
</dbReference>
<dbReference type="Gene3D" id="3.30.465.10">
    <property type="match status" value="2"/>
</dbReference>
<organism evidence="4 5">
    <name type="scientific">Teichococcus coralli</name>
    <dbReference type="NCBI Taxonomy" id="2545983"/>
    <lineage>
        <taxon>Bacteria</taxon>
        <taxon>Pseudomonadati</taxon>
        <taxon>Pseudomonadota</taxon>
        <taxon>Alphaproteobacteria</taxon>
        <taxon>Acetobacterales</taxon>
        <taxon>Roseomonadaceae</taxon>
        <taxon>Roseomonas</taxon>
    </lineage>
</organism>
<dbReference type="InterPro" id="IPR016167">
    <property type="entry name" value="FAD-bd_PCMH_sub1"/>
</dbReference>
<dbReference type="InterPro" id="IPR051312">
    <property type="entry name" value="Diverse_Substr_Oxidored"/>
</dbReference>
<keyword evidence="2" id="KW-0274">FAD</keyword>
<dbReference type="Proteomes" id="UP000460715">
    <property type="component" value="Unassembled WGS sequence"/>
</dbReference>
<dbReference type="SUPFAM" id="SSF55447">
    <property type="entry name" value="CO dehydrogenase flavoprotein C-terminal domain-like"/>
    <property type="match status" value="1"/>
</dbReference>
<accession>A0A845BAG7</accession>
<evidence type="ECO:0000256" key="1">
    <source>
        <dbReference type="ARBA" id="ARBA00022630"/>
    </source>
</evidence>
<dbReference type="PANTHER" id="PTHR42659:SF1">
    <property type="entry name" value="OXIDOREDUCTASE"/>
    <property type="match status" value="1"/>
</dbReference>
<dbReference type="AlphaFoldDB" id="A0A845BAG7"/>
<dbReference type="RefSeq" id="WP_160936195.1">
    <property type="nucleotide sequence ID" value="NZ_SNVJ01000004.1"/>
</dbReference>
<dbReference type="SMART" id="SM01092">
    <property type="entry name" value="CO_deh_flav_C"/>
    <property type="match status" value="1"/>
</dbReference>
<dbReference type="InterPro" id="IPR016166">
    <property type="entry name" value="FAD-bd_PCMH"/>
</dbReference>
<dbReference type="InterPro" id="IPR005107">
    <property type="entry name" value="CO_DH_flav_C"/>
</dbReference>
<name>A0A845BAG7_9PROT</name>
<dbReference type="GO" id="GO:0016491">
    <property type="term" value="F:oxidoreductase activity"/>
    <property type="evidence" value="ECO:0007669"/>
    <property type="project" value="InterPro"/>
</dbReference>
<comment type="caution">
    <text evidence="4">The sequence shown here is derived from an EMBL/GenBank/DDBJ whole genome shotgun (WGS) entry which is preliminary data.</text>
</comment>
<dbReference type="Gene3D" id="3.30.43.10">
    <property type="entry name" value="Uridine Diphospho-n-acetylenolpyruvylglucosamine Reductase, domain 2"/>
    <property type="match status" value="1"/>
</dbReference>
<proteinExistence type="predicted"/>
<evidence type="ECO:0000313" key="5">
    <source>
        <dbReference type="Proteomes" id="UP000460715"/>
    </source>
</evidence>
<gene>
    <name evidence="4" type="ORF">E0493_06925</name>
</gene>
<dbReference type="Gene3D" id="3.30.390.50">
    <property type="entry name" value="CO dehydrogenase flavoprotein, C-terminal domain"/>
    <property type="match status" value="1"/>
</dbReference>
<dbReference type="GO" id="GO:0071949">
    <property type="term" value="F:FAD binding"/>
    <property type="evidence" value="ECO:0007669"/>
    <property type="project" value="InterPro"/>
</dbReference>
<dbReference type="EMBL" id="SNVJ01000004">
    <property type="protein sequence ID" value="MXP63086.1"/>
    <property type="molecule type" value="Genomic_DNA"/>
</dbReference>
<feature type="domain" description="FAD-binding PCMH-type" evidence="3">
    <location>
        <begin position="1"/>
        <end position="230"/>
    </location>
</feature>
<dbReference type="Pfam" id="PF03450">
    <property type="entry name" value="CO_deh_flav_C"/>
    <property type="match status" value="1"/>
</dbReference>
<evidence type="ECO:0000256" key="2">
    <source>
        <dbReference type="ARBA" id="ARBA00022827"/>
    </source>
</evidence>
<dbReference type="PANTHER" id="PTHR42659">
    <property type="entry name" value="XANTHINE DEHYDROGENASE SUBUNIT C-RELATED"/>
    <property type="match status" value="1"/>
</dbReference>
<sequence>MRPFAYERAAELAAALATGTVSPAALQQLRPDAQYLAGGTTLLDLMKIDVMRPDRVLDIRPGPAAQPVIRAEGGLWLSAVASMAQAAEHPALRRDYPVVAESLQQAASAQLRNMATLGGNVLQRTRCPYFRDTAFPCNKREPGSGCAAIGGVTRLLAVLGVSEHCIASYPGDFAQALIALDAEVETLAPDGSRRFPFADLHRPPGGTPHVETTLQPGELITGFRLPSLPWARRSLYLKVRDRESYAFALASAAVALDLRDGVVHAARIGLGGVAAVPWRAHEAESVLQGQKLTETRAVQAAEAAFAGAVTQEDNAFKPELGRRTLVRALLQAAAMEI</sequence>